<reference evidence="1 2" key="1">
    <citation type="submission" date="2021-03" db="EMBL/GenBank/DDBJ databases">
        <title>Actinomadura violae sp. nov., isolated from lichen in Thailand.</title>
        <authorList>
            <person name="Kanchanasin P."/>
            <person name="Saeng-In P."/>
            <person name="Phongsopitanun W."/>
            <person name="Yuki M."/>
            <person name="Kudo T."/>
            <person name="Ohkuma M."/>
            <person name="Tanasupawat S."/>
        </authorList>
    </citation>
    <scope>NUCLEOTIDE SEQUENCE [LARGE SCALE GENOMIC DNA]</scope>
    <source>
        <strain evidence="1 2">LCR2-06</strain>
    </source>
</reference>
<gene>
    <name evidence="1" type="ORF">J4709_25490</name>
</gene>
<evidence type="ECO:0000313" key="2">
    <source>
        <dbReference type="Proteomes" id="UP000680206"/>
    </source>
</evidence>
<dbReference type="EMBL" id="JAGEPF010000016">
    <property type="protein sequence ID" value="MBO2460942.1"/>
    <property type="molecule type" value="Genomic_DNA"/>
</dbReference>
<accession>A0ABS3RW06</accession>
<proteinExistence type="predicted"/>
<comment type="caution">
    <text evidence="1">The sequence shown here is derived from an EMBL/GenBank/DDBJ whole genome shotgun (WGS) entry which is preliminary data.</text>
</comment>
<protein>
    <submittedName>
        <fullName evidence="1">Uncharacterized protein</fullName>
    </submittedName>
</protein>
<evidence type="ECO:0000313" key="1">
    <source>
        <dbReference type="EMBL" id="MBO2460942.1"/>
    </source>
</evidence>
<dbReference type="RefSeq" id="WP_208244328.1">
    <property type="nucleotide sequence ID" value="NZ_JAGEPF010000016.1"/>
</dbReference>
<organism evidence="1 2">
    <name type="scientific">Actinomadura violacea</name>
    <dbReference type="NCBI Taxonomy" id="2819934"/>
    <lineage>
        <taxon>Bacteria</taxon>
        <taxon>Bacillati</taxon>
        <taxon>Actinomycetota</taxon>
        <taxon>Actinomycetes</taxon>
        <taxon>Streptosporangiales</taxon>
        <taxon>Thermomonosporaceae</taxon>
        <taxon>Actinomadura</taxon>
    </lineage>
</organism>
<name>A0ABS3RW06_9ACTN</name>
<dbReference type="Proteomes" id="UP000680206">
    <property type="component" value="Unassembled WGS sequence"/>
</dbReference>
<keyword evidence="2" id="KW-1185">Reference proteome</keyword>
<sequence>MARGGGFGDIVLERPGRPSEGALDAVRHRRFPVVALIGVMPSGPNMSGFLGRLVSSSPARVQRPGRRVIGTFSGTYTNATSTLATTSGHVRVGGTNDGKPTCVGLLNDLDTITFASSFTLSSAISVTRS</sequence>